<keyword evidence="1" id="KW-1133">Transmembrane helix</keyword>
<protein>
    <recommendedName>
        <fullName evidence="3">DUF2752 domain-containing protein</fullName>
    </recommendedName>
</protein>
<evidence type="ECO:0000313" key="2">
    <source>
        <dbReference type="EMBL" id="XBH03008.1"/>
    </source>
</evidence>
<feature type="transmembrane region" description="Helical" evidence="1">
    <location>
        <begin position="64"/>
        <end position="82"/>
    </location>
</feature>
<feature type="transmembrane region" description="Helical" evidence="1">
    <location>
        <begin position="124"/>
        <end position="142"/>
    </location>
</feature>
<reference evidence="2" key="1">
    <citation type="submission" date="2024-05" db="EMBL/GenBank/DDBJ databases">
        <title>Planctomycetes of the genus Singulisphaera possess chitinolytic capabilities.</title>
        <authorList>
            <person name="Ivanova A."/>
        </authorList>
    </citation>
    <scope>NUCLEOTIDE SEQUENCE</scope>
    <source>
        <strain evidence="2">Ch08T</strain>
    </source>
</reference>
<dbReference type="RefSeq" id="WP_406695749.1">
    <property type="nucleotide sequence ID" value="NZ_CP155447.1"/>
</dbReference>
<sequence>MEPLSGRHQHDPDLDRPPARVSILLEPYFEEYQRLISNPFLALAALIPWFVATRMAFLAKHVPSILILLASLVGIAYLLQFHCLDCGATGCLFGWKHHACDRALARQFARRRRRLRGPNPATQTVLWGLIVMIVALLSAIAFRPRH</sequence>
<accession>A0AAU7CC55</accession>
<dbReference type="EMBL" id="CP155447">
    <property type="protein sequence ID" value="XBH03008.1"/>
    <property type="molecule type" value="Genomic_DNA"/>
</dbReference>
<gene>
    <name evidence="2" type="ORF">V5E97_32585</name>
</gene>
<evidence type="ECO:0000256" key="1">
    <source>
        <dbReference type="SAM" id="Phobius"/>
    </source>
</evidence>
<evidence type="ECO:0008006" key="3">
    <source>
        <dbReference type="Google" id="ProtNLM"/>
    </source>
</evidence>
<keyword evidence="1" id="KW-0812">Transmembrane</keyword>
<name>A0AAU7CC55_9BACT</name>
<keyword evidence="1" id="KW-0472">Membrane</keyword>
<feature type="transmembrane region" description="Helical" evidence="1">
    <location>
        <begin position="35"/>
        <end position="52"/>
    </location>
</feature>
<organism evidence="2">
    <name type="scientific">Singulisphaera sp. Ch08</name>
    <dbReference type="NCBI Taxonomy" id="3120278"/>
    <lineage>
        <taxon>Bacteria</taxon>
        <taxon>Pseudomonadati</taxon>
        <taxon>Planctomycetota</taxon>
        <taxon>Planctomycetia</taxon>
        <taxon>Isosphaerales</taxon>
        <taxon>Isosphaeraceae</taxon>
        <taxon>Singulisphaera</taxon>
    </lineage>
</organism>
<proteinExistence type="predicted"/>
<dbReference type="AlphaFoldDB" id="A0AAU7CC55"/>